<name>A0ACB9T2F7_HOLOL</name>
<gene>
    <name evidence="1" type="ORF">MML48_5g00015610</name>
</gene>
<comment type="caution">
    <text evidence="1">The sequence shown here is derived from an EMBL/GenBank/DDBJ whole genome shotgun (WGS) entry which is preliminary data.</text>
</comment>
<reference evidence="1" key="1">
    <citation type="submission" date="2022-04" db="EMBL/GenBank/DDBJ databases">
        <title>Chromosome-scale genome assembly of Holotrichia oblita Faldermann.</title>
        <authorList>
            <person name="Rongchong L."/>
        </authorList>
    </citation>
    <scope>NUCLEOTIDE SEQUENCE</scope>
    <source>
        <strain evidence="1">81SQS9</strain>
    </source>
</reference>
<sequence>MRSLYSPKVTEYTRQDREISGIATDIDRQTGLIMYRKNVGRPTALSLVEEELIVDHILAVGDQRLALSTYDVRCIIKSYLDNNKRKVSQFNDKRPGWEWKKLFVERHRVLKEIFAANIPRRRAQVDEIAVTEFFTHLENELEGVPPFDESGFHDVPKKTKSLFRRTCRHPEVVRNSIKSCFTMVFCGSAAGEVLPPYIIFHGKNRWSDWLYNGPEGSRMNDSDQPEYILCQKKGISKLPSYTKPNNLQETVGEEFKLFLEGVRSFDLTVAKKVRKFQLPELPGKSASAEEVQTYYKNKENALKQKEGKQTGKRGRLSPKEKQIAENQEPKENRRNCHPQMIRTQMCG</sequence>
<dbReference type="Proteomes" id="UP001056778">
    <property type="component" value="Chromosome 5"/>
</dbReference>
<dbReference type="EMBL" id="CM043019">
    <property type="protein sequence ID" value="KAI4460992.1"/>
    <property type="molecule type" value="Genomic_DNA"/>
</dbReference>
<evidence type="ECO:0000313" key="2">
    <source>
        <dbReference type="Proteomes" id="UP001056778"/>
    </source>
</evidence>
<protein>
    <submittedName>
        <fullName evidence="1">Uncharacterized protein</fullName>
    </submittedName>
</protein>
<keyword evidence="2" id="KW-1185">Reference proteome</keyword>
<evidence type="ECO:0000313" key="1">
    <source>
        <dbReference type="EMBL" id="KAI4460992.1"/>
    </source>
</evidence>
<proteinExistence type="predicted"/>
<accession>A0ACB9T2F7</accession>
<organism evidence="1 2">
    <name type="scientific">Holotrichia oblita</name>
    <name type="common">Chafer beetle</name>
    <dbReference type="NCBI Taxonomy" id="644536"/>
    <lineage>
        <taxon>Eukaryota</taxon>
        <taxon>Metazoa</taxon>
        <taxon>Ecdysozoa</taxon>
        <taxon>Arthropoda</taxon>
        <taxon>Hexapoda</taxon>
        <taxon>Insecta</taxon>
        <taxon>Pterygota</taxon>
        <taxon>Neoptera</taxon>
        <taxon>Endopterygota</taxon>
        <taxon>Coleoptera</taxon>
        <taxon>Polyphaga</taxon>
        <taxon>Scarabaeiformia</taxon>
        <taxon>Scarabaeidae</taxon>
        <taxon>Melolonthinae</taxon>
        <taxon>Holotrichia</taxon>
    </lineage>
</organism>